<evidence type="ECO:0000313" key="2">
    <source>
        <dbReference type="EMBL" id="ENX32526.1"/>
    </source>
</evidence>
<proteinExistence type="predicted"/>
<dbReference type="PATRIC" id="fig|1217695.3.peg.3408"/>
<dbReference type="PANTHER" id="PTHR42924">
    <property type="entry name" value="EXONUCLEASE"/>
    <property type="match status" value="1"/>
</dbReference>
<dbReference type="SMART" id="SM00481">
    <property type="entry name" value="POLIIIAc"/>
    <property type="match status" value="1"/>
</dbReference>
<name>N9QR90_9GAMM</name>
<dbReference type="OrthoDB" id="9804333at2"/>
<gene>
    <name evidence="2" type="ORF">F889_03508</name>
</gene>
<keyword evidence="3" id="KW-1185">Reference proteome</keyword>
<dbReference type="InterPro" id="IPR003141">
    <property type="entry name" value="Pol/His_phosphatase_N"/>
</dbReference>
<protein>
    <recommendedName>
        <fullName evidence="1">Polymerase/histidinol phosphatase N-terminal domain-containing protein</fullName>
    </recommendedName>
</protein>
<comment type="caution">
    <text evidence="2">The sequence shown here is derived from an EMBL/GenBank/DDBJ whole genome shotgun (WGS) entry which is preliminary data.</text>
</comment>
<dbReference type="CDD" id="cd07438">
    <property type="entry name" value="PHP_HisPPase_AMP"/>
    <property type="match status" value="1"/>
</dbReference>
<dbReference type="InterPro" id="IPR004013">
    <property type="entry name" value="PHP_dom"/>
</dbReference>
<dbReference type="SUPFAM" id="SSF89550">
    <property type="entry name" value="PHP domain-like"/>
    <property type="match status" value="1"/>
</dbReference>
<dbReference type="HOGENOM" id="CLU_067347_0_0_6"/>
<dbReference type="Gene3D" id="3.20.20.140">
    <property type="entry name" value="Metal-dependent hydrolases"/>
    <property type="match status" value="1"/>
</dbReference>
<dbReference type="Gene3D" id="1.10.150.650">
    <property type="match status" value="1"/>
</dbReference>
<dbReference type="EMBL" id="APRZ01000024">
    <property type="protein sequence ID" value="ENX32526.1"/>
    <property type="molecule type" value="Genomic_DNA"/>
</dbReference>
<evidence type="ECO:0000313" key="3">
    <source>
        <dbReference type="Proteomes" id="UP000013009"/>
    </source>
</evidence>
<dbReference type="Pfam" id="PF02811">
    <property type="entry name" value="PHP"/>
    <property type="match status" value="1"/>
</dbReference>
<organism evidence="2 3">
    <name type="scientific">Acinetobacter colistiniresistens</name>
    <dbReference type="NCBI Taxonomy" id="280145"/>
    <lineage>
        <taxon>Bacteria</taxon>
        <taxon>Pseudomonadati</taxon>
        <taxon>Pseudomonadota</taxon>
        <taxon>Gammaproteobacteria</taxon>
        <taxon>Moraxellales</taxon>
        <taxon>Moraxellaceae</taxon>
        <taxon>Acinetobacter</taxon>
    </lineage>
</organism>
<dbReference type="AlphaFoldDB" id="N9QR90"/>
<dbReference type="GO" id="GO:0035312">
    <property type="term" value="F:5'-3' DNA exonuclease activity"/>
    <property type="evidence" value="ECO:0007669"/>
    <property type="project" value="TreeGrafter"/>
</dbReference>
<dbReference type="GO" id="GO:0004534">
    <property type="term" value="F:5'-3' RNA exonuclease activity"/>
    <property type="evidence" value="ECO:0007669"/>
    <property type="project" value="TreeGrafter"/>
</dbReference>
<sequence>MFGVDLHTHTLISDGTFSPEQLVQAAVDLKIHTLAVTDHDTMDALSRAQNYAQAHDIQIISGVEVSSQWSRPNTKKSYGVHIVALDMQDDAPIKAMLEQQKKVRAERAKVICQLLEKCIDFDIYPDVIAQVDGEADRVTRTHIAKALVEKNIVSRPQQAFDRFLKEGKKAFVKFEGMGLKETIDVIHASQGFAVLAHPTRYDLSATNIRYLIELFAESGGDAVELPPSIEPASTRQMVDRMIQQFDLAVSIGSDFHGDNMPWIKLGQTPRLKEGQKGIWERFKSPML</sequence>
<accession>N9QR90</accession>
<dbReference type="Proteomes" id="UP000013009">
    <property type="component" value="Unassembled WGS sequence"/>
</dbReference>
<dbReference type="RefSeq" id="WP_005277313.1">
    <property type="nucleotide sequence ID" value="NZ_KB850197.1"/>
</dbReference>
<feature type="domain" description="Polymerase/histidinol phosphatase N-terminal" evidence="1">
    <location>
        <begin position="4"/>
        <end position="69"/>
    </location>
</feature>
<evidence type="ECO:0000259" key="1">
    <source>
        <dbReference type="SMART" id="SM00481"/>
    </source>
</evidence>
<dbReference type="InterPro" id="IPR016195">
    <property type="entry name" value="Pol/histidinol_Pase-like"/>
</dbReference>
<dbReference type="InterPro" id="IPR052018">
    <property type="entry name" value="PHP_domain"/>
</dbReference>
<dbReference type="PANTHER" id="PTHR42924:SF3">
    <property type="entry name" value="POLYMERASE_HISTIDINOL PHOSPHATASE N-TERMINAL DOMAIN-CONTAINING PROTEIN"/>
    <property type="match status" value="1"/>
</dbReference>
<reference evidence="2 3" key="1">
    <citation type="submission" date="2013-02" db="EMBL/GenBank/DDBJ databases">
        <title>The Genome Sequence of Acinetobacter sp. NIPH 1859.</title>
        <authorList>
            <consortium name="The Broad Institute Genome Sequencing Platform"/>
            <consortium name="The Broad Institute Genome Sequencing Center for Infectious Disease"/>
            <person name="Cerqueira G."/>
            <person name="Feldgarden M."/>
            <person name="Courvalin P."/>
            <person name="Perichon B."/>
            <person name="Grillot-Courvalin C."/>
            <person name="Clermont D."/>
            <person name="Rocha E."/>
            <person name="Yoon E.-J."/>
            <person name="Nemec A."/>
            <person name="Walker B."/>
            <person name="Young S.K."/>
            <person name="Zeng Q."/>
            <person name="Gargeya S."/>
            <person name="Fitzgerald M."/>
            <person name="Haas B."/>
            <person name="Abouelleil A."/>
            <person name="Alvarado L."/>
            <person name="Arachchi H.M."/>
            <person name="Berlin A.M."/>
            <person name="Chapman S.B."/>
            <person name="Dewar J."/>
            <person name="Goldberg J."/>
            <person name="Griggs A."/>
            <person name="Gujja S."/>
            <person name="Hansen M."/>
            <person name="Howarth C."/>
            <person name="Imamovic A."/>
            <person name="Larimer J."/>
            <person name="McCowan C."/>
            <person name="Murphy C."/>
            <person name="Neiman D."/>
            <person name="Pearson M."/>
            <person name="Priest M."/>
            <person name="Roberts A."/>
            <person name="Saif S."/>
            <person name="Shea T."/>
            <person name="Sisk P."/>
            <person name="Sykes S."/>
            <person name="Wortman J."/>
            <person name="Nusbaum C."/>
            <person name="Birren B."/>
        </authorList>
    </citation>
    <scope>NUCLEOTIDE SEQUENCE [LARGE SCALE GENOMIC DNA]</scope>
    <source>
        <strain evidence="2 3">NIPH 1859</strain>
    </source>
</reference>